<dbReference type="RefSeq" id="WP_149469462.1">
    <property type="nucleotide sequence ID" value="NZ_QOKW01000009.1"/>
</dbReference>
<feature type="compositionally biased region" description="Polar residues" evidence="1">
    <location>
        <begin position="195"/>
        <end position="204"/>
    </location>
</feature>
<gene>
    <name evidence="2" type="ORF">DS843_13700</name>
</gene>
<evidence type="ECO:0000313" key="2">
    <source>
        <dbReference type="EMBL" id="KAA0680362.1"/>
    </source>
</evidence>
<evidence type="ECO:0000313" key="3">
    <source>
        <dbReference type="Proteomes" id="UP000480854"/>
    </source>
</evidence>
<sequence length="328" mass="34679">MPEAKSKSKRKRHSSILEIEVIRKRGADDVRAPNDAAPAQSIRLMGRTRPPPKSTLTEKQAKRKALKEARKQADDTRHAEKKVKDRERARAAAEADRIRRLEAAKRIEEYLALQSGSPASAVGPADESSPRPSPYSIRERERRAAYQAWLLKQQAGGAAPSTQAGDPALDGNAASPAPGTATSVPVTSDLPATDASPTSATSNAPVADVGAVVRGVEAPAEAAFSAVPYRGPRSLRDLVAGDLPAMPSTSAAAVVPKTKTPAAKQSTKPLNAPAPAAPGEVRAKRLADTVPTIIRVSADRQVLQRMPPSSGRRFSATVKRNASARCAR</sequence>
<feature type="region of interest" description="Disordered" evidence="1">
    <location>
        <begin position="112"/>
        <end position="205"/>
    </location>
</feature>
<feature type="compositionally biased region" description="Basic and acidic residues" evidence="1">
    <location>
        <begin position="66"/>
        <end position="95"/>
    </location>
</feature>
<dbReference type="EMBL" id="QOKW01000009">
    <property type="protein sequence ID" value="KAA0680362.1"/>
    <property type="molecule type" value="Genomic_DNA"/>
</dbReference>
<proteinExistence type="predicted"/>
<protein>
    <submittedName>
        <fullName evidence="2">Uncharacterized protein</fullName>
    </submittedName>
</protein>
<feature type="region of interest" description="Disordered" evidence="1">
    <location>
        <begin position="306"/>
        <end position="328"/>
    </location>
</feature>
<accession>A0A9W7TZ11</accession>
<name>A0A9W7TZ11_9PROT</name>
<dbReference type="Proteomes" id="UP000480854">
    <property type="component" value="Unassembled WGS sequence"/>
</dbReference>
<organism evidence="2 3">
    <name type="scientific">Roseomonas genomospecies 6</name>
    <dbReference type="NCBI Taxonomy" id="214106"/>
    <lineage>
        <taxon>Bacteria</taxon>
        <taxon>Pseudomonadati</taxon>
        <taxon>Pseudomonadota</taxon>
        <taxon>Alphaproteobacteria</taxon>
        <taxon>Acetobacterales</taxon>
        <taxon>Roseomonadaceae</taxon>
        <taxon>Roseomonas</taxon>
    </lineage>
</organism>
<reference evidence="2 3" key="1">
    <citation type="submission" date="2018-07" db="EMBL/GenBank/DDBJ databases">
        <title>Genome sequence of Azospirillum sp. ATCC 49961.</title>
        <authorList>
            <person name="Sant'Anna F.H."/>
            <person name="Baldani J.I."/>
            <person name="Zilli J.E."/>
            <person name="Reis V.M."/>
            <person name="Hartmann A."/>
            <person name="Cruz L."/>
            <person name="de Souza E.M."/>
            <person name="de Oliveira Pedrosa F."/>
            <person name="Passaglia L.M.P."/>
        </authorList>
    </citation>
    <scope>NUCLEOTIDE SEQUENCE [LARGE SCALE GENOMIC DNA]</scope>
    <source>
        <strain evidence="2 3">ATCC 49961</strain>
    </source>
</reference>
<feature type="region of interest" description="Disordered" evidence="1">
    <location>
        <begin position="248"/>
        <end position="279"/>
    </location>
</feature>
<dbReference type="AlphaFoldDB" id="A0A9W7TZ11"/>
<keyword evidence="3" id="KW-1185">Reference proteome</keyword>
<comment type="caution">
    <text evidence="2">The sequence shown here is derived from an EMBL/GenBank/DDBJ whole genome shotgun (WGS) entry which is preliminary data.</text>
</comment>
<evidence type="ECO:0000256" key="1">
    <source>
        <dbReference type="SAM" id="MobiDB-lite"/>
    </source>
</evidence>
<feature type="region of interest" description="Disordered" evidence="1">
    <location>
        <begin position="27"/>
        <end position="95"/>
    </location>
</feature>